<keyword evidence="1" id="KW-0175">Coiled coil</keyword>
<feature type="coiled-coil region" evidence="1">
    <location>
        <begin position="179"/>
        <end position="213"/>
    </location>
</feature>
<dbReference type="Proteomes" id="UP000285430">
    <property type="component" value="Unassembled WGS sequence"/>
</dbReference>
<evidence type="ECO:0000256" key="1">
    <source>
        <dbReference type="SAM" id="Coils"/>
    </source>
</evidence>
<dbReference type="EMBL" id="QUTH01005496">
    <property type="protein sequence ID" value="RHZ09568.1"/>
    <property type="molecule type" value="Genomic_DNA"/>
</dbReference>
<reference evidence="2 3" key="1">
    <citation type="submission" date="2018-08" db="EMBL/GenBank/DDBJ databases">
        <title>Aphanomyces genome sequencing and annotation.</title>
        <authorList>
            <person name="Minardi D."/>
            <person name="Oidtmann B."/>
            <person name="Van Der Giezen M."/>
            <person name="Studholme D.J."/>
        </authorList>
    </citation>
    <scope>NUCLEOTIDE SEQUENCE [LARGE SCALE GENOMIC DNA]</scope>
    <source>
        <strain evidence="2 3">Da</strain>
    </source>
</reference>
<accession>A0A3R6X404</accession>
<protein>
    <submittedName>
        <fullName evidence="2">Uncharacterized protein</fullName>
    </submittedName>
</protein>
<evidence type="ECO:0000313" key="3">
    <source>
        <dbReference type="Proteomes" id="UP000285430"/>
    </source>
</evidence>
<gene>
    <name evidence="2" type="ORF">DYB37_014059</name>
</gene>
<evidence type="ECO:0000313" key="2">
    <source>
        <dbReference type="EMBL" id="RHZ09568.1"/>
    </source>
</evidence>
<sequence>MSYAQALRNFVTESLQDVDAATLIHLCDTFHLDPTAFPTKPDVQRSIVDLVVKDRETALGLFVAWKQVLTSGGGAAESIVLDNTAFANAFLPIDAPSSPLQQQQAAIPAPPQTPKRIFDFVLDRDLAVLGDELLRLESAYKEAERGLHQGGITYEKIKRFLQSLTKALTSTLHFKCQRLTDTEAALALATATVEALEAKLEQQRLTLDVMRAKWTAAAKDALCGRVQLRRCRKRLREVDGLAAEATFLRVRAMEMQHMVHKYIVVGHRVP</sequence>
<dbReference type="AlphaFoldDB" id="A0A3R6X404"/>
<comment type="caution">
    <text evidence="2">The sequence shown here is derived from an EMBL/GenBank/DDBJ whole genome shotgun (WGS) entry which is preliminary data.</text>
</comment>
<organism evidence="2 3">
    <name type="scientific">Aphanomyces astaci</name>
    <name type="common">Crayfish plague agent</name>
    <dbReference type="NCBI Taxonomy" id="112090"/>
    <lineage>
        <taxon>Eukaryota</taxon>
        <taxon>Sar</taxon>
        <taxon>Stramenopiles</taxon>
        <taxon>Oomycota</taxon>
        <taxon>Saprolegniomycetes</taxon>
        <taxon>Saprolegniales</taxon>
        <taxon>Verrucalvaceae</taxon>
        <taxon>Aphanomyces</taxon>
    </lineage>
</organism>
<proteinExistence type="predicted"/>
<name>A0A3R6X404_APHAT</name>